<keyword evidence="2" id="KW-1185">Reference proteome</keyword>
<name>A0ABR6T0Q2_9LIST</name>
<evidence type="ECO:0000313" key="1">
    <source>
        <dbReference type="EMBL" id="MBC1511193.1"/>
    </source>
</evidence>
<evidence type="ECO:0008006" key="3">
    <source>
        <dbReference type="Google" id="ProtNLM"/>
    </source>
</evidence>
<comment type="caution">
    <text evidence="1">The sequence shown here is derived from an EMBL/GenBank/DDBJ whole genome shotgun (WGS) entry which is preliminary data.</text>
</comment>
<organism evidence="1 2">
    <name type="scientific">Listeria immobilis</name>
    <dbReference type="NCBI Taxonomy" id="2713502"/>
    <lineage>
        <taxon>Bacteria</taxon>
        <taxon>Bacillati</taxon>
        <taxon>Bacillota</taxon>
        <taxon>Bacilli</taxon>
        <taxon>Bacillales</taxon>
        <taxon>Listeriaceae</taxon>
        <taxon>Listeria</taxon>
    </lineage>
</organism>
<accession>A0ABR6T0Q2</accession>
<reference evidence="1 2" key="1">
    <citation type="submission" date="2020-03" db="EMBL/GenBank/DDBJ databases">
        <title>Soil Listeria distribution.</title>
        <authorList>
            <person name="Liao J."/>
            <person name="Wiedmann M."/>
        </authorList>
    </citation>
    <scope>NUCLEOTIDE SEQUENCE [LARGE SCALE GENOMIC DNA]</scope>
    <source>
        <strain evidence="1 2">FSL L7-1515</strain>
    </source>
</reference>
<dbReference type="EMBL" id="JAASUB010000025">
    <property type="protein sequence ID" value="MBC1511193.1"/>
    <property type="molecule type" value="Genomic_DNA"/>
</dbReference>
<sequence>MKKYPLERLLQEYNYSMLDVEREEGLKSSTLYNLKYRNDSVTDYKLEVIIALSSLLNLSLDDVFAKLCRYEVEYELSQLIGEDETNLLLERG</sequence>
<dbReference type="Proteomes" id="UP000587800">
    <property type="component" value="Unassembled WGS sequence"/>
</dbReference>
<proteinExistence type="predicted"/>
<gene>
    <name evidence="1" type="ORF">HCJ59_15035</name>
</gene>
<dbReference type="RefSeq" id="WP_185349389.1">
    <property type="nucleotide sequence ID" value="NZ_JAASTV010000039.1"/>
</dbReference>
<protein>
    <recommendedName>
        <fullName evidence="3">XRE family transcriptional regulator</fullName>
    </recommendedName>
</protein>
<evidence type="ECO:0000313" key="2">
    <source>
        <dbReference type="Proteomes" id="UP000587800"/>
    </source>
</evidence>